<proteinExistence type="predicted"/>
<dbReference type="AlphaFoldDB" id="A0A1M5WEG1"/>
<evidence type="ECO:0000313" key="8">
    <source>
        <dbReference type="Proteomes" id="UP000184241"/>
    </source>
</evidence>
<dbReference type="Proteomes" id="UP000184241">
    <property type="component" value="Unassembled WGS sequence"/>
</dbReference>
<dbReference type="Pfam" id="PF01061">
    <property type="entry name" value="ABC2_membrane"/>
    <property type="match status" value="1"/>
</dbReference>
<accession>A0A1M5WEG1</accession>
<evidence type="ECO:0000256" key="1">
    <source>
        <dbReference type="ARBA" id="ARBA00004141"/>
    </source>
</evidence>
<feature type="transmembrane region" description="Helical" evidence="5">
    <location>
        <begin position="55"/>
        <end position="77"/>
    </location>
</feature>
<keyword evidence="3 5" id="KW-1133">Transmembrane helix</keyword>
<feature type="transmembrane region" description="Helical" evidence="5">
    <location>
        <begin position="159"/>
        <end position="179"/>
    </location>
</feature>
<dbReference type="GO" id="GO:0043190">
    <property type="term" value="C:ATP-binding cassette (ABC) transporter complex"/>
    <property type="evidence" value="ECO:0007669"/>
    <property type="project" value="InterPro"/>
</dbReference>
<dbReference type="PANTHER" id="PTHR43027:SF2">
    <property type="entry name" value="TRANSPORT PERMEASE PROTEIN"/>
    <property type="match status" value="1"/>
</dbReference>
<reference evidence="7 8" key="1">
    <citation type="submission" date="2016-11" db="EMBL/GenBank/DDBJ databases">
        <authorList>
            <person name="Jaros S."/>
            <person name="Januszkiewicz K."/>
            <person name="Wedrychowicz H."/>
        </authorList>
    </citation>
    <scope>NUCLEOTIDE SEQUENCE [LARGE SCALE GENOMIC DNA]</scope>
    <source>
        <strain evidence="7 8">DSM 6191</strain>
    </source>
</reference>
<keyword evidence="4 5" id="KW-0472">Membrane</keyword>
<feature type="transmembrane region" description="Helical" evidence="5">
    <location>
        <begin position="214"/>
        <end position="233"/>
    </location>
</feature>
<protein>
    <submittedName>
        <fullName evidence="7">ABC-2 type transport system permease protein</fullName>
    </submittedName>
</protein>
<evidence type="ECO:0000256" key="4">
    <source>
        <dbReference type="ARBA" id="ARBA00023136"/>
    </source>
</evidence>
<evidence type="ECO:0000256" key="2">
    <source>
        <dbReference type="ARBA" id="ARBA00022692"/>
    </source>
</evidence>
<gene>
    <name evidence="7" type="ORF">SAMN02745941_01057</name>
</gene>
<name>A0A1M5WEG1_9CLOT</name>
<feature type="transmembrane region" description="Helical" evidence="5">
    <location>
        <begin position="129"/>
        <end position="152"/>
    </location>
</feature>
<sequence>MSEILYSVWLQCKLDIRNKNVLIVYYILPLIFFLVMGSVFTTIDPNAKTRIIQSMSIVAISMAAYLGTPVPIVEIFSSDIKKTYKVGNIPLWVILLTSFLSALVHILIVSAIIFIISPIIFKADMPSNILMYFLFLILVISVSSIIGILIGLISKSNTVMTMFSQFIFLPSMILSGTMFPREMLPSVIGKVSNILPATHGMNILTSLGDVNLKLISPLFLIGVVSLGALAIVYRKIQID</sequence>
<evidence type="ECO:0000259" key="6">
    <source>
        <dbReference type="Pfam" id="PF01061"/>
    </source>
</evidence>
<dbReference type="InterPro" id="IPR052902">
    <property type="entry name" value="ABC-2_transporter"/>
</dbReference>
<dbReference type="PANTHER" id="PTHR43027">
    <property type="entry name" value="DOXORUBICIN RESISTANCE ABC TRANSPORTER PERMEASE PROTEIN DRRC-RELATED"/>
    <property type="match status" value="1"/>
</dbReference>
<feature type="transmembrane region" description="Helical" evidence="5">
    <location>
        <begin position="21"/>
        <end position="43"/>
    </location>
</feature>
<dbReference type="InterPro" id="IPR000412">
    <property type="entry name" value="ABC_2_transport"/>
</dbReference>
<dbReference type="GO" id="GO:0140359">
    <property type="term" value="F:ABC-type transporter activity"/>
    <property type="evidence" value="ECO:0007669"/>
    <property type="project" value="InterPro"/>
</dbReference>
<organism evidence="7 8">
    <name type="scientific">Clostridium intestinale DSM 6191</name>
    <dbReference type="NCBI Taxonomy" id="1121320"/>
    <lineage>
        <taxon>Bacteria</taxon>
        <taxon>Bacillati</taxon>
        <taxon>Bacillota</taxon>
        <taxon>Clostridia</taxon>
        <taxon>Eubacteriales</taxon>
        <taxon>Clostridiaceae</taxon>
        <taxon>Clostridium</taxon>
    </lineage>
</organism>
<dbReference type="PRINTS" id="PR00164">
    <property type="entry name" value="ABC2TRNSPORT"/>
</dbReference>
<keyword evidence="2 5" id="KW-0812">Transmembrane</keyword>
<dbReference type="RefSeq" id="WP_073017433.1">
    <property type="nucleotide sequence ID" value="NZ_FQXU01000004.1"/>
</dbReference>
<dbReference type="EMBL" id="FQXU01000004">
    <property type="protein sequence ID" value="SHH85905.1"/>
    <property type="molecule type" value="Genomic_DNA"/>
</dbReference>
<evidence type="ECO:0000256" key="5">
    <source>
        <dbReference type="SAM" id="Phobius"/>
    </source>
</evidence>
<dbReference type="InterPro" id="IPR013525">
    <property type="entry name" value="ABC2_TM"/>
</dbReference>
<feature type="domain" description="ABC-2 type transporter transmembrane" evidence="6">
    <location>
        <begin position="5"/>
        <end position="206"/>
    </location>
</feature>
<evidence type="ECO:0000313" key="7">
    <source>
        <dbReference type="EMBL" id="SHH85905.1"/>
    </source>
</evidence>
<feature type="transmembrane region" description="Helical" evidence="5">
    <location>
        <begin position="89"/>
        <end position="117"/>
    </location>
</feature>
<comment type="subcellular location">
    <subcellularLocation>
        <location evidence="1">Membrane</location>
        <topology evidence="1">Multi-pass membrane protein</topology>
    </subcellularLocation>
</comment>
<evidence type="ECO:0000256" key="3">
    <source>
        <dbReference type="ARBA" id="ARBA00022989"/>
    </source>
</evidence>